<dbReference type="PANTHER" id="PTHR43188:SF1">
    <property type="entry name" value="ACYL-COA DEHYDROGENASE"/>
    <property type="match status" value="1"/>
</dbReference>
<dbReference type="InterPro" id="IPR045008">
    <property type="entry name" value="ACX4-like"/>
</dbReference>
<dbReference type="PANTHER" id="PTHR43188">
    <property type="entry name" value="ACYL-COENZYME A OXIDASE"/>
    <property type="match status" value="1"/>
</dbReference>
<dbReference type="EnsemblPlants" id="AET1Gv20275800.6">
    <property type="protein sequence ID" value="AET1Gv20275800.6"/>
    <property type="gene ID" value="AET1Gv20275800"/>
</dbReference>
<dbReference type="GO" id="GO:0005777">
    <property type="term" value="C:peroxisome"/>
    <property type="evidence" value="ECO:0007669"/>
    <property type="project" value="TreeGrafter"/>
</dbReference>
<reference evidence="2" key="3">
    <citation type="journal article" date="2017" name="Nature">
        <title>Genome sequence of the progenitor of the wheat D genome Aegilops tauschii.</title>
        <authorList>
            <person name="Luo M.C."/>
            <person name="Gu Y.Q."/>
            <person name="Puiu D."/>
            <person name="Wang H."/>
            <person name="Twardziok S.O."/>
            <person name="Deal K.R."/>
            <person name="Huo N."/>
            <person name="Zhu T."/>
            <person name="Wang L."/>
            <person name="Wang Y."/>
            <person name="McGuire P.E."/>
            <person name="Liu S."/>
            <person name="Long H."/>
            <person name="Ramasamy R.K."/>
            <person name="Rodriguez J.C."/>
            <person name="Van S.L."/>
            <person name="Yuan L."/>
            <person name="Wang Z."/>
            <person name="Xia Z."/>
            <person name="Xiao L."/>
            <person name="Anderson O.D."/>
            <person name="Ouyang S."/>
            <person name="Liang Y."/>
            <person name="Zimin A.V."/>
            <person name="Pertea G."/>
            <person name="Qi P."/>
            <person name="Bennetzen J.L."/>
            <person name="Dai X."/>
            <person name="Dawson M.W."/>
            <person name="Muller H.G."/>
            <person name="Kugler K."/>
            <person name="Rivarola-Duarte L."/>
            <person name="Spannagl M."/>
            <person name="Mayer K.F.X."/>
            <person name="Lu F.H."/>
            <person name="Bevan M.W."/>
            <person name="Leroy P."/>
            <person name="Li P."/>
            <person name="You F.M."/>
            <person name="Sun Q."/>
            <person name="Liu Z."/>
            <person name="Lyons E."/>
            <person name="Wicker T."/>
            <person name="Salzberg S.L."/>
            <person name="Devos K.M."/>
            <person name="Dvorak J."/>
        </authorList>
    </citation>
    <scope>NUCLEOTIDE SEQUENCE [LARGE SCALE GENOMIC DNA]</scope>
    <source>
        <strain evidence="2">cv. AL8/78</strain>
    </source>
</reference>
<dbReference type="InterPro" id="IPR009100">
    <property type="entry name" value="AcylCoA_DH/oxidase_NM_dom_sf"/>
</dbReference>
<evidence type="ECO:0000313" key="3">
    <source>
        <dbReference type="Proteomes" id="UP000015105"/>
    </source>
</evidence>
<dbReference type="GO" id="GO:0050660">
    <property type="term" value="F:flavin adenine dinucleotide binding"/>
    <property type="evidence" value="ECO:0007669"/>
    <property type="project" value="InterPro"/>
</dbReference>
<evidence type="ECO:0000259" key="1">
    <source>
        <dbReference type="Pfam" id="PF02771"/>
    </source>
</evidence>
<feature type="domain" description="Acyl-CoA dehydrogenase/oxidase N-terminal" evidence="1">
    <location>
        <begin position="55"/>
        <end position="164"/>
    </location>
</feature>
<dbReference type="InterPro" id="IPR037069">
    <property type="entry name" value="AcylCoA_DH/ox_N_sf"/>
</dbReference>
<keyword evidence="3" id="KW-1185">Reference proteome</keyword>
<dbReference type="InterPro" id="IPR013786">
    <property type="entry name" value="AcylCoA_DH/ox_N"/>
</dbReference>
<proteinExistence type="predicted"/>
<dbReference type="AlphaFoldDB" id="A0A452Y369"/>
<accession>A0A452Y369</accession>
<reference evidence="2" key="4">
    <citation type="submission" date="2019-03" db="UniProtKB">
        <authorList>
            <consortium name="EnsemblPlants"/>
        </authorList>
    </citation>
    <scope>IDENTIFICATION</scope>
</reference>
<dbReference type="Gene3D" id="1.10.540.10">
    <property type="entry name" value="Acyl-CoA dehydrogenase/oxidase, N-terminal domain"/>
    <property type="match status" value="1"/>
</dbReference>
<dbReference type="GO" id="GO:0003995">
    <property type="term" value="F:acyl-CoA dehydrogenase activity"/>
    <property type="evidence" value="ECO:0007669"/>
    <property type="project" value="InterPro"/>
</dbReference>
<name>A0A452Y369_AEGTS</name>
<reference evidence="3" key="1">
    <citation type="journal article" date="2014" name="Science">
        <title>Ancient hybridizations among the ancestral genomes of bread wheat.</title>
        <authorList>
            <consortium name="International Wheat Genome Sequencing Consortium,"/>
            <person name="Marcussen T."/>
            <person name="Sandve S.R."/>
            <person name="Heier L."/>
            <person name="Spannagl M."/>
            <person name="Pfeifer M."/>
            <person name="Jakobsen K.S."/>
            <person name="Wulff B.B."/>
            <person name="Steuernagel B."/>
            <person name="Mayer K.F."/>
            <person name="Olsen O.A."/>
        </authorList>
    </citation>
    <scope>NUCLEOTIDE SEQUENCE [LARGE SCALE GENOMIC DNA]</scope>
    <source>
        <strain evidence="3">cv. AL8/78</strain>
    </source>
</reference>
<dbReference type="Proteomes" id="UP000015105">
    <property type="component" value="Chromosome 1D"/>
</dbReference>
<organism evidence="2 3">
    <name type="scientific">Aegilops tauschii subsp. strangulata</name>
    <name type="common">Goatgrass</name>
    <dbReference type="NCBI Taxonomy" id="200361"/>
    <lineage>
        <taxon>Eukaryota</taxon>
        <taxon>Viridiplantae</taxon>
        <taxon>Streptophyta</taxon>
        <taxon>Embryophyta</taxon>
        <taxon>Tracheophyta</taxon>
        <taxon>Spermatophyta</taxon>
        <taxon>Magnoliopsida</taxon>
        <taxon>Liliopsida</taxon>
        <taxon>Poales</taxon>
        <taxon>Poaceae</taxon>
        <taxon>BOP clade</taxon>
        <taxon>Pooideae</taxon>
        <taxon>Triticodae</taxon>
        <taxon>Triticeae</taxon>
        <taxon>Triticinae</taxon>
        <taxon>Aegilops</taxon>
    </lineage>
</organism>
<dbReference type="GO" id="GO:0006635">
    <property type="term" value="P:fatty acid beta-oxidation"/>
    <property type="evidence" value="ECO:0007669"/>
    <property type="project" value="InterPro"/>
</dbReference>
<dbReference type="Pfam" id="PF02771">
    <property type="entry name" value="Acyl-CoA_dh_N"/>
    <property type="match status" value="1"/>
</dbReference>
<evidence type="ECO:0000313" key="2">
    <source>
        <dbReference type="EnsemblPlants" id="AET1Gv20275800.6"/>
    </source>
</evidence>
<dbReference type="SUPFAM" id="SSF56645">
    <property type="entry name" value="Acyl-CoA dehydrogenase NM domain-like"/>
    <property type="match status" value="1"/>
</dbReference>
<reference evidence="3" key="2">
    <citation type="journal article" date="2017" name="Nat. Plants">
        <title>The Aegilops tauschii genome reveals multiple impacts of transposons.</title>
        <authorList>
            <person name="Zhao G."/>
            <person name="Zou C."/>
            <person name="Li K."/>
            <person name="Wang K."/>
            <person name="Li T."/>
            <person name="Gao L."/>
            <person name="Zhang X."/>
            <person name="Wang H."/>
            <person name="Yang Z."/>
            <person name="Liu X."/>
            <person name="Jiang W."/>
            <person name="Mao L."/>
            <person name="Kong X."/>
            <person name="Jiao Y."/>
            <person name="Jia J."/>
        </authorList>
    </citation>
    <scope>NUCLEOTIDE SEQUENCE [LARGE SCALE GENOMIC DNA]</scope>
    <source>
        <strain evidence="3">cv. AL8/78</strain>
    </source>
</reference>
<protein>
    <recommendedName>
        <fullName evidence="1">Acyl-CoA dehydrogenase/oxidase N-terminal domain-containing protein</fullName>
    </recommendedName>
</protein>
<dbReference type="Gramene" id="AET1Gv20275800.6">
    <property type="protein sequence ID" value="AET1Gv20275800.6"/>
    <property type="gene ID" value="AET1Gv20275800"/>
</dbReference>
<reference evidence="2" key="5">
    <citation type="journal article" date="2021" name="G3 (Bethesda)">
        <title>Aegilops tauschii genome assembly Aet v5.0 features greater sequence contiguity and improved annotation.</title>
        <authorList>
            <person name="Wang L."/>
            <person name="Zhu T."/>
            <person name="Rodriguez J.C."/>
            <person name="Deal K.R."/>
            <person name="Dubcovsky J."/>
            <person name="McGuire P.E."/>
            <person name="Lux T."/>
            <person name="Spannagl M."/>
            <person name="Mayer K.F.X."/>
            <person name="Baldrich P."/>
            <person name="Meyers B.C."/>
            <person name="Huo N."/>
            <person name="Gu Y.Q."/>
            <person name="Zhou H."/>
            <person name="Devos K.M."/>
            <person name="Bennetzen J.L."/>
            <person name="Unver T."/>
            <person name="Budak H."/>
            <person name="Gulick P.J."/>
            <person name="Galiba G."/>
            <person name="Kalapos B."/>
            <person name="Nelson D.R."/>
            <person name="Li P."/>
            <person name="You F.M."/>
            <person name="Luo M.C."/>
            <person name="Dvorak J."/>
        </authorList>
    </citation>
    <scope>NUCLEOTIDE SEQUENCE [LARGE SCALE GENOMIC DNA]</scope>
    <source>
        <strain evidence="2">cv. AL8/78</strain>
    </source>
</reference>
<sequence>MGSLRGGSGGEGRNEDGGKVGLPALEVALAFPQATPASLFPPAVSDYYQLDDLLTNEEKALRKKVRAISEKEIAPIMTEYWEKAEFPFHAIPKLATLGLAGSTTKGYGCPGLSLTASAVSIAEVARVDASCSTFILVHSSLAMSTIALCGSEAQKQKYLPSLAQFKTVGCWGFNRARLWK</sequence>
<dbReference type="FunFam" id="1.10.540.10:FF:000014">
    <property type="entry name" value="Acyl-coenzyme A oxidase 4, peroxisomal"/>
    <property type="match status" value="1"/>
</dbReference>